<keyword evidence="4" id="KW-1185">Reference proteome</keyword>
<gene>
    <name evidence="3" type="ORF">GCM10023226_05140</name>
</gene>
<reference evidence="4" key="1">
    <citation type="journal article" date="2019" name="Int. J. Syst. Evol. Microbiol.">
        <title>The Global Catalogue of Microorganisms (GCM) 10K type strain sequencing project: providing services to taxonomists for standard genome sequencing and annotation.</title>
        <authorList>
            <consortium name="The Broad Institute Genomics Platform"/>
            <consortium name="The Broad Institute Genome Sequencing Center for Infectious Disease"/>
            <person name="Wu L."/>
            <person name="Ma J."/>
        </authorList>
    </citation>
    <scope>NUCLEOTIDE SEQUENCE [LARGE SCALE GENOMIC DNA]</scope>
    <source>
        <strain evidence="4">JCM 18127</strain>
    </source>
</reference>
<evidence type="ECO:0000259" key="2">
    <source>
        <dbReference type="Pfam" id="PF13577"/>
    </source>
</evidence>
<evidence type="ECO:0000313" key="4">
    <source>
        <dbReference type="Proteomes" id="UP001500621"/>
    </source>
</evidence>
<evidence type="ECO:0000313" key="3">
    <source>
        <dbReference type="EMBL" id="GAA4671510.1"/>
    </source>
</evidence>
<comment type="caution">
    <text evidence="3">The sequence shown here is derived from an EMBL/GenBank/DDBJ whole genome shotgun (WGS) entry which is preliminary data.</text>
</comment>
<feature type="domain" description="SnoaL-like" evidence="2">
    <location>
        <begin position="13"/>
        <end position="127"/>
    </location>
</feature>
<dbReference type="Pfam" id="PF13577">
    <property type="entry name" value="SnoaL_4"/>
    <property type="match status" value="1"/>
</dbReference>
<feature type="region of interest" description="Disordered" evidence="1">
    <location>
        <begin position="150"/>
        <end position="169"/>
    </location>
</feature>
<accession>A0ABP8VTD8</accession>
<feature type="compositionally biased region" description="Basic and acidic residues" evidence="1">
    <location>
        <begin position="154"/>
        <end position="169"/>
    </location>
</feature>
<organism evidence="3 4">
    <name type="scientific">Nocardioides nanhaiensis</name>
    <dbReference type="NCBI Taxonomy" id="1476871"/>
    <lineage>
        <taxon>Bacteria</taxon>
        <taxon>Bacillati</taxon>
        <taxon>Actinomycetota</taxon>
        <taxon>Actinomycetes</taxon>
        <taxon>Propionibacteriales</taxon>
        <taxon>Nocardioidaceae</taxon>
        <taxon>Nocardioides</taxon>
    </lineage>
</organism>
<dbReference type="SUPFAM" id="SSF54427">
    <property type="entry name" value="NTF2-like"/>
    <property type="match status" value="1"/>
</dbReference>
<dbReference type="Proteomes" id="UP001500621">
    <property type="component" value="Unassembled WGS sequence"/>
</dbReference>
<dbReference type="CDD" id="cd00531">
    <property type="entry name" value="NTF2_like"/>
    <property type="match status" value="1"/>
</dbReference>
<dbReference type="Gene3D" id="3.10.450.50">
    <property type="match status" value="1"/>
</dbReference>
<dbReference type="InterPro" id="IPR032710">
    <property type="entry name" value="NTF2-like_dom_sf"/>
</dbReference>
<evidence type="ECO:0000256" key="1">
    <source>
        <dbReference type="SAM" id="MobiDB-lite"/>
    </source>
</evidence>
<dbReference type="EMBL" id="BAABIM010000001">
    <property type="protein sequence ID" value="GAA4671510.1"/>
    <property type="molecule type" value="Genomic_DNA"/>
</dbReference>
<dbReference type="InterPro" id="IPR037401">
    <property type="entry name" value="SnoaL-like"/>
</dbReference>
<protein>
    <recommendedName>
        <fullName evidence="2">SnoaL-like domain-containing protein</fullName>
    </recommendedName>
</protein>
<name>A0ABP8VTD8_9ACTN</name>
<proteinExistence type="predicted"/>
<sequence length="169" mass="18527">MKNPLTELDQRVRRIEVERAATQLLHEYAARLDGVGGGSVGALFTEDGVLELPDGVHQGRAGIEFVLAGAAAAAASTHHVVTNIRVVQVSGSRVWLVSSFLAILRRVGASGVAWGHYHDVVELDADRPLFVRKRIEPLVRTDLVRGWPADPGDLPDRHRHDEDEGRMHP</sequence>